<dbReference type="RefSeq" id="WP_041016824.1">
    <property type="nucleotide sequence ID" value="NZ_CCEJ010000003.1"/>
</dbReference>
<reference evidence="2" key="1">
    <citation type="submission" date="2013-12" db="EMBL/GenBank/DDBJ databases">
        <authorList>
            <person name="Linke B."/>
        </authorList>
    </citation>
    <scope>NUCLEOTIDE SEQUENCE [LARGE SCALE GENOMIC DNA]</scope>
    <source>
        <strain evidence="2">CRIB-18</strain>
    </source>
</reference>
<sequence length="200" mass="22463">MIKKISLVILTCIFLSPLTLLAGEQEAKIRVAYFRPEASILRRIYGNGFIQYQLDYSLNFCGKLDYFANIGYMNKHGHSIGEEDPTRLRLTPISTGLKYNFDFCNFCNGLEGYLGAGLTYSLLRIHDDSPFVIRHSGKNNLGWVAKSGLNFTFCNCGVAEIFLDYYYTEFHFSGVTSNNVVRNDLNLSGLLFGGGLGVKF</sequence>
<proteinExistence type="predicted"/>
<evidence type="ECO:0000313" key="3">
    <source>
        <dbReference type="Proteomes" id="UP000031552"/>
    </source>
</evidence>
<gene>
    <name evidence="2" type="ORF">CSEC_0475</name>
</gene>
<dbReference type="eggNOG" id="COG3637">
    <property type="taxonomic scope" value="Bacteria"/>
</dbReference>
<dbReference type="Gene3D" id="2.40.160.20">
    <property type="match status" value="1"/>
</dbReference>
<protein>
    <submittedName>
        <fullName evidence="2">Secreted protein</fullName>
    </submittedName>
</protein>
<evidence type="ECO:0000313" key="2">
    <source>
        <dbReference type="EMBL" id="CDR33312.1"/>
    </source>
</evidence>
<dbReference type="EMBL" id="CCEJ010000003">
    <property type="protein sequence ID" value="CDR33312.1"/>
    <property type="molecule type" value="Genomic_DNA"/>
</dbReference>
<comment type="caution">
    <text evidence="2">The sequence shown here is derived from an EMBL/GenBank/DDBJ whole genome shotgun (WGS) entry which is preliminary data.</text>
</comment>
<feature type="chain" id="PRO_5001853616" evidence="1">
    <location>
        <begin position="23"/>
        <end position="200"/>
    </location>
</feature>
<name>A0A090CY59_9BACT</name>
<keyword evidence="1" id="KW-0732">Signal</keyword>
<evidence type="ECO:0000256" key="1">
    <source>
        <dbReference type="SAM" id="SignalP"/>
    </source>
</evidence>
<feature type="signal peptide" evidence="1">
    <location>
        <begin position="1"/>
        <end position="22"/>
    </location>
</feature>
<organism evidence="2 3">
    <name type="scientific">Candidatus Criblamydia sequanensis CRIB-18</name>
    <dbReference type="NCBI Taxonomy" id="1437425"/>
    <lineage>
        <taxon>Bacteria</taxon>
        <taxon>Pseudomonadati</taxon>
        <taxon>Chlamydiota</taxon>
        <taxon>Chlamydiia</taxon>
        <taxon>Parachlamydiales</taxon>
        <taxon>Candidatus Criblamydiaceae</taxon>
        <taxon>Candidatus Criblamydia</taxon>
    </lineage>
</organism>
<accession>A0A090CY59</accession>
<keyword evidence="3" id="KW-1185">Reference proteome</keyword>
<dbReference type="OrthoDB" id="21690at2"/>
<reference evidence="2" key="2">
    <citation type="submission" date="2014-09" db="EMBL/GenBank/DDBJ databases">
        <title>Criblamydia sequanensis harbors a mega-plasmid encoding arsenite resistance.</title>
        <authorList>
            <person name="Bertelli C."/>
            <person name="Goesmann A."/>
            <person name="Greub G."/>
        </authorList>
    </citation>
    <scope>NUCLEOTIDE SEQUENCE [LARGE SCALE GENOMIC DNA]</scope>
    <source>
        <strain evidence="2">CRIB-18</strain>
    </source>
</reference>
<dbReference type="InterPro" id="IPR011250">
    <property type="entry name" value="OMP/PagP_B-barrel"/>
</dbReference>
<dbReference type="AlphaFoldDB" id="A0A090CY59"/>
<dbReference type="SUPFAM" id="SSF56925">
    <property type="entry name" value="OMPA-like"/>
    <property type="match status" value="1"/>
</dbReference>
<dbReference type="Proteomes" id="UP000031552">
    <property type="component" value="Unassembled WGS sequence"/>
</dbReference>
<dbReference type="STRING" id="1437425.CSEC_0475"/>